<evidence type="ECO:0000256" key="3">
    <source>
        <dbReference type="ARBA" id="ARBA00023002"/>
    </source>
</evidence>
<evidence type="ECO:0000256" key="2">
    <source>
        <dbReference type="ARBA" id="ARBA00022643"/>
    </source>
</evidence>
<dbReference type="Gene3D" id="3.20.20.70">
    <property type="entry name" value="Aldolase class I"/>
    <property type="match status" value="1"/>
</dbReference>
<evidence type="ECO:0000313" key="5">
    <source>
        <dbReference type="Proteomes" id="UP000275078"/>
    </source>
</evidence>
<name>A0A3N4I9Z6_ASCIM</name>
<reference evidence="4 5" key="1">
    <citation type="journal article" date="2018" name="Nat. Ecol. Evol.">
        <title>Pezizomycetes genomes reveal the molecular basis of ectomycorrhizal truffle lifestyle.</title>
        <authorList>
            <person name="Murat C."/>
            <person name="Payen T."/>
            <person name="Noel B."/>
            <person name="Kuo A."/>
            <person name="Morin E."/>
            <person name="Chen J."/>
            <person name="Kohler A."/>
            <person name="Krizsan K."/>
            <person name="Balestrini R."/>
            <person name="Da Silva C."/>
            <person name="Montanini B."/>
            <person name="Hainaut M."/>
            <person name="Levati E."/>
            <person name="Barry K.W."/>
            <person name="Belfiori B."/>
            <person name="Cichocki N."/>
            <person name="Clum A."/>
            <person name="Dockter R.B."/>
            <person name="Fauchery L."/>
            <person name="Guy J."/>
            <person name="Iotti M."/>
            <person name="Le Tacon F."/>
            <person name="Lindquist E.A."/>
            <person name="Lipzen A."/>
            <person name="Malagnac F."/>
            <person name="Mello A."/>
            <person name="Molinier V."/>
            <person name="Miyauchi S."/>
            <person name="Poulain J."/>
            <person name="Riccioni C."/>
            <person name="Rubini A."/>
            <person name="Sitrit Y."/>
            <person name="Splivallo R."/>
            <person name="Traeger S."/>
            <person name="Wang M."/>
            <person name="Zifcakova L."/>
            <person name="Wipf D."/>
            <person name="Zambonelli A."/>
            <person name="Paolocci F."/>
            <person name="Nowrousian M."/>
            <person name="Ottonello S."/>
            <person name="Baldrian P."/>
            <person name="Spatafora J.W."/>
            <person name="Henrissat B."/>
            <person name="Nagy L.G."/>
            <person name="Aury J.M."/>
            <person name="Wincker P."/>
            <person name="Grigoriev I.V."/>
            <person name="Bonfante P."/>
            <person name="Martin F.M."/>
        </authorList>
    </citation>
    <scope>NUCLEOTIDE SEQUENCE [LARGE SCALE GENOMIC DNA]</scope>
    <source>
        <strain evidence="4 5">RN42</strain>
    </source>
</reference>
<dbReference type="Pfam" id="PF03060">
    <property type="entry name" value="NMO"/>
    <property type="match status" value="1"/>
</dbReference>
<dbReference type="GO" id="GO:0018580">
    <property type="term" value="F:nitronate monooxygenase activity"/>
    <property type="evidence" value="ECO:0007669"/>
    <property type="project" value="InterPro"/>
</dbReference>
<dbReference type="OrthoDB" id="2349068at2759"/>
<dbReference type="InterPro" id="IPR013785">
    <property type="entry name" value="Aldolase_TIM"/>
</dbReference>
<keyword evidence="2" id="KW-0288">FMN</keyword>
<dbReference type="PANTHER" id="PTHR32332:SF34">
    <property type="entry name" value="2-NITROPROPANE DIOXYGENASE FAMILY, PUTATIVE-RELATED"/>
    <property type="match status" value="1"/>
</dbReference>
<dbReference type="PANTHER" id="PTHR32332">
    <property type="entry name" value="2-NITROPROPANE DIOXYGENASE"/>
    <property type="match status" value="1"/>
</dbReference>
<proteinExistence type="predicted"/>
<accession>A0A3N4I9Z6</accession>
<evidence type="ECO:0000313" key="4">
    <source>
        <dbReference type="EMBL" id="RPA82902.1"/>
    </source>
</evidence>
<sequence>MSTLHEWFPHLKSPVIVSAPMRGASGANLTAAVTNAGGLGFLGAGWDYSGLTTLIQETLTRLEHPPSPTEPLPIGVGFLIFKGGLQLALASIVPYRVSAIWLFGAKDPSQLQEWISTMQDGAPWAKIFVQVGSPEEARVAVGFGADAIVVQGGADAGGHGLREERGSCMVLVPEVLNVMHSMKKDKIPILAAGGIVDGRGVASVLSLGAEGAVMGSRLLLAEESECTDAQKEYIKNITSGPLTTVRTRLYDDLRETSFWPEQYEGRAYRNESYKEYEEGVGLGELKAEYAAAEKAQNWDRLTVFVGTAVGMINTIEPTGKILEDAREQAKRQLQRAANLINFN</sequence>
<gene>
    <name evidence="4" type="ORF">BJ508DRAFT_413825</name>
</gene>
<evidence type="ECO:0000256" key="1">
    <source>
        <dbReference type="ARBA" id="ARBA00022630"/>
    </source>
</evidence>
<dbReference type="InterPro" id="IPR004136">
    <property type="entry name" value="NMO"/>
</dbReference>
<dbReference type="CDD" id="cd04730">
    <property type="entry name" value="NPD_like"/>
    <property type="match status" value="1"/>
</dbReference>
<dbReference type="AlphaFoldDB" id="A0A3N4I9Z6"/>
<dbReference type="EMBL" id="ML119668">
    <property type="protein sequence ID" value="RPA82902.1"/>
    <property type="molecule type" value="Genomic_DNA"/>
</dbReference>
<dbReference type="Proteomes" id="UP000275078">
    <property type="component" value="Unassembled WGS sequence"/>
</dbReference>
<dbReference type="STRING" id="1160509.A0A3N4I9Z6"/>
<keyword evidence="3" id="KW-0560">Oxidoreductase</keyword>
<protein>
    <submittedName>
        <fullName evidence="4">NPD-domain-containing protein</fullName>
    </submittedName>
</protein>
<organism evidence="4 5">
    <name type="scientific">Ascobolus immersus RN42</name>
    <dbReference type="NCBI Taxonomy" id="1160509"/>
    <lineage>
        <taxon>Eukaryota</taxon>
        <taxon>Fungi</taxon>
        <taxon>Dikarya</taxon>
        <taxon>Ascomycota</taxon>
        <taxon>Pezizomycotina</taxon>
        <taxon>Pezizomycetes</taxon>
        <taxon>Pezizales</taxon>
        <taxon>Ascobolaceae</taxon>
        <taxon>Ascobolus</taxon>
    </lineage>
</organism>
<keyword evidence="5" id="KW-1185">Reference proteome</keyword>
<dbReference type="SUPFAM" id="SSF51412">
    <property type="entry name" value="Inosine monophosphate dehydrogenase (IMPDH)"/>
    <property type="match status" value="1"/>
</dbReference>
<keyword evidence="1" id="KW-0285">Flavoprotein</keyword>